<evidence type="ECO:0000256" key="2">
    <source>
        <dbReference type="SAM" id="Phobius"/>
    </source>
</evidence>
<dbReference type="KEGG" id="tva:4745716"/>
<dbReference type="EMBL" id="DS114360">
    <property type="protein sequence ID" value="EAX88061.1"/>
    <property type="molecule type" value="Genomic_DNA"/>
</dbReference>
<proteinExistence type="predicted"/>
<dbReference type="RefSeq" id="XP_001300991.1">
    <property type="nucleotide sequence ID" value="XM_001300990.1"/>
</dbReference>
<evidence type="ECO:0000313" key="3">
    <source>
        <dbReference type="EMBL" id="EAX88061.1"/>
    </source>
</evidence>
<evidence type="ECO:0000313" key="4">
    <source>
        <dbReference type="Proteomes" id="UP000001542"/>
    </source>
</evidence>
<evidence type="ECO:0000256" key="1">
    <source>
        <dbReference type="SAM" id="Coils"/>
    </source>
</evidence>
<keyword evidence="2" id="KW-0812">Transmembrane</keyword>
<gene>
    <name evidence="3" type="ORF">TVAG_299720</name>
</gene>
<keyword evidence="2" id="KW-1133">Transmembrane helix</keyword>
<dbReference type="InParanoid" id="A2G458"/>
<accession>A2G458</accession>
<dbReference type="VEuPathDB" id="TrichDB:TVAG_299720"/>
<reference evidence="3" key="2">
    <citation type="journal article" date="2007" name="Science">
        <title>Draft genome sequence of the sexually transmitted pathogen Trichomonas vaginalis.</title>
        <authorList>
            <person name="Carlton J.M."/>
            <person name="Hirt R.P."/>
            <person name="Silva J.C."/>
            <person name="Delcher A.L."/>
            <person name="Schatz M."/>
            <person name="Zhao Q."/>
            <person name="Wortman J.R."/>
            <person name="Bidwell S.L."/>
            <person name="Alsmark U.C.M."/>
            <person name="Besteiro S."/>
            <person name="Sicheritz-Ponten T."/>
            <person name="Noel C.J."/>
            <person name="Dacks J.B."/>
            <person name="Foster P.G."/>
            <person name="Simillion C."/>
            <person name="Van de Peer Y."/>
            <person name="Miranda-Saavedra D."/>
            <person name="Barton G.J."/>
            <person name="Westrop G.D."/>
            <person name="Mueller S."/>
            <person name="Dessi D."/>
            <person name="Fiori P.L."/>
            <person name="Ren Q."/>
            <person name="Paulsen I."/>
            <person name="Zhang H."/>
            <person name="Bastida-Corcuera F.D."/>
            <person name="Simoes-Barbosa A."/>
            <person name="Brown M.T."/>
            <person name="Hayes R.D."/>
            <person name="Mukherjee M."/>
            <person name="Okumura C.Y."/>
            <person name="Schneider R."/>
            <person name="Smith A.J."/>
            <person name="Vanacova S."/>
            <person name="Villalvazo M."/>
            <person name="Haas B.J."/>
            <person name="Pertea M."/>
            <person name="Feldblyum T.V."/>
            <person name="Utterback T.R."/>
            <person name="Shu C.L."/>
            <person name="Osoegawa K."/>
            <person name="de Jong P.J."/>
            <person name="Hrdy I."/>
            <person name="Horvathova L."/>
            <person name="Zubacova Z."/>
            <person name="Dolezal P."/>
            <person name="Malik S.B."/>
            <person name="Logsdon J.M. Jr."/>
            <person name="Henze K."/>
            <person name="Gupta A."/>
            <person name="Wang C.C."/>
            <person name="Dunne R.L."/>
            <person name="Upcroft J.A."/>
            <person name="Upcroft P."/>
            <person name="White O."/>
            <person name="Salzberg S.L."/>
            <person name="Tang P."/>
            <person name="Chiu C.-H."/>
            <person name="Lee Y.-S."/>
            <person name="Embley T.M."/>
            <person name="Coombs G.H."/>
            <person name="Mottram J.C."/>
            <person name="Tachezy J."/>
            <person name="Fraser-Liggett C.M."/>
            <person name="Johnson P.J."/>
        </authorList>
    </citation>
    <scope>NUCLEOTIDE SEQUENCE [LARGE SCALE GENOMIC DNA]</scope>
    <source>
        <strain evidence="3">G3</strain>
    </source>
</reference>
<protein>
    <submittedName>
        <fullName evidence="3">Uncharacterized protein</fullName>
    </submittedName>
</protein>
<dbReference type="SUPFAM" id="SSF49354">
    <property type="entry name" value="PapD-like"/>
    <property type="match status" value="1"/>
</dbReference>
<keyword evidence="1" id="KW-0175">Coiled coil</keyword>
<reference evidence="3" key="1">
    <citation type="submission" date="2006-10" db="EMBL/GenBank/DDBJ databases">
        <authorList>
            <person name="Amadeo P."/>
            <person name="Zhao Q."/>
            <person name="Wortman J."/>
            <person name="Fraser-Liggett C."/>
            <person name="Carlton J."/>
        </authorList>
    </citation>
    <scope>NUCLEOTIDE SEQUENCE</scope>
    <source>
        <strain evidence="3">G3</strain>
    </source>
</reference>
<feature type="transmembrane region" description="Helical" evidence="2">
    <location>
        <begin position="199"/>
        <end position="217"/>
    </location>
</feature>
<dbReference type="Proteomes" id="UP000001542">
    <property type="component" value="Unassembled WGS sequence"/>
</dbReference>
<keyword evidence="2" id="KW-0472">Membrane</keyword>
<dbReference type="VEuPathDB" id="TrichDB:TVAGG3_0555660"/>
<keyword evidence="4" id="KW-1185">Reference proteome</keyword>
<dbReference type="SMR" id="A2G458"/>
<name>A2G458_TRIV3</name>
<feature type="coiled-coil region" evidence="1">
    <location>
        <begin position="152"/>
        <end position="193"/>
    </location>
</feature>
<dbReference type="AlphaFoldDB" id="A2G458"/>
<dbReference type="OrthoDB" id="10525881at2759"/>
<sequence>MILSVEPNPVIVSKTGHIHNNGTVDIKNNGSNKCIFSVEFNTEIFCGISPACGELIPGESRTLKFSFEDTIRDNEELSFLVRFTSVSPTEVTNLAEIVALSKTWPNMVKCLIKFSTHAEDALRSVAFSIKSKPSLSQVLQRSERRDIDGEQREMLQRKIIEKKNQRNQLTTKIRNLEREIAREKANLQVLTSKADSNPHFVLIGIVLLIVAFIVKYYRK</sequence>
<dbReference type="InterPro" id="IPR008962">
    <property type="entry name" value="PapD-like_sf"/>
</dbReference>
<organism evidence="3 4">
    <name type="scientific">Trichomonas vaginalis (strain ATCC PRA-98 / G3)</name>
    <dbReference type="NCBI Taxonomy" id="412133"/>
    <lineage>
        <taxon>Eukaryota</taxon>
        <taxon>Metamonada</taxon>
        <taxon>Parabasalia</taxon>
        <taxon>Trichomonadida</taxon>
        <taxon>Trichomonadidae</taxon>
        <taxon>Trichomonas</taxon>
    </lineage>
</organism>